<dbReference type="GO" id="GO:0004067">
    <property type="term" value="F:asparaginase activity"/>
    <property type="evidence" value="ECO:0007669"/>
    <property type="project" value="UniProtKB-UniRule"/>
</dbReference>
<dbReference type="EMBL" id="SLWS01000015">
    <property type="protein sequence ID" value="TCO48819.1"/>
    <property type="molecule type" value="Genomic_DNA"/>
</dbReference>
<dbReference type="InterPro" id="IPR037152">
    <property type="entry name" value="L-asparaginase_N_sf"/>
</dbReference>
<evidence type="ECO:0000259" key="2">
    <source>
        <dbReference type="Pfam" id="PF00710"/>
    </source>
</evidence>
<feature type="active site" description="O-isoaspartyl threonine intermediate" evidence="1">
    <location>
        <position position="12"/>
    </location>
</feature>
<evidence type="ECO:0000259" key="3">
    <source>
        <dbReference type="Pfam" id="PF17763"/>
    </source>
</evidence>
<gene>
    <name evidence="4" type="ORF">EV192_11540</name>
</gene>
<feature type="domain" description="L-asparaginase N-terminal" evidence="2">
    <location>
        <begin position="3"/>
        <end position="146"/>
    </location>
</feature>
<evidence type="ECO:0000313" key="4">
    <source>
        <dbReference type="EMBL" id="TCO48819.1"/>
    </source>
</evidence>
<dbReference type="PANTHER" id="PTHR11707">
    <property type="entry name" value="L-ASPARAGINASE"/>
    <property type="match status" value="1"/>
</dbReference>
<dbReference type="PROSITE" id="PS51732">
    <property type="entry name" value="ASN_GLN_ASE_3"/>
    <property type="match status" value="1"/>
</dbReference>
<dbReference type="SUPFAM" id="SSF53774">
    <property type="entry name" value="Glutaminase/Asparaginase"/>
    <property type="match status" value="1"/>
</dbReference>
<dbReference type="Pfam" id="PF00710">
    <property type="entry name" value="Asparaginase"/>
    <property type="match status" value="1"/>
</dbReference>
<evidence type="ECO:0000313" key="5">
    <source>
        <dbReference type="Proteomes" id="UP000295680"/>
    </source>
</evidence>
<reference evidence="4 5" key="1">
    <citation type="submission" date="2019-03" db="EMBL/GenBank/DDBJ databases">
        <title>Genomic Encyclopedia of Type Strains, Phase IV (KMG-IV): sequencing the most valuable type-strain genomes for metagenomic binning, comparative biology and taxonomic classification.</title>
        <authorList>
            <person name="Goeker M."/>
        </authorList>
    </citation>
    <scope>NUCLEOTIDE SEQUENCE [LARGE SCALE GENOMIC DNA]</scope>
    <source>
        <strain evidence="4 5">DSM 45934</strain>
    </source>
</reference>
<dbReference type="InterPro" id="IPR027473">
    <property type="entry name" value="L-asparaginase_C"/>
</dbReference>
<dbReference type="Gene3D" id="3.40.50.1170">
    <property type="entry name" value="L-asparaginase, N-terminal domain"/>
    <property type="match status" value="1"/>
</dbReference>
<dbReference type="Gene3D" id="3.40.50.40">
    <property type="match status" value="1"/>
</dbReference>
<keyword evidence="5" id="KW-1185">Reference proteome</keyword>
<dbReference type="InterPro" id="IPR036152">
    <property type="entry name" value="Asp/glu_Ase-like_sf"/>
</dbReference>
<dbReference type="OrthoDB" id="9788068at2"/>
<dbReference type="InterPro" id="IPR027474">
    <property type="entry name" value="L-asparaginase_N"/>
</dbReference>
<organism evidence="4 5">
    <name type="scientific">Actinocrispum wychmicini</name>
    <dbReference type="NCBI Taxonomy" id="1213861"/>
    <lineage>
        <taxon>Bacteria</taxon>
        <taxon>Bacillati</taxon>
        <taxon>Actinomycetota</taxon>
        <taxon>Actinomycetes</taxon>
        <taxon>Pseudonocardiales</taxon>
        <taxon>Pseudonocardiaceae</taxon>
        <taxon>Actinocrispum</taxon>
    </lineage>
</organism>
<evidence type="ECO:0000256" key="1">
    <source>
        <dbReference type="PIRSR" id="PIRSR001220-1"/>
    </source>
</evidence>
<feature type="domain" description="Asparaginase/glutaminase C-terminal" evidence="3">
    <location>
        <begin position="162"/>
        <end position="269"/>
    </location>
</feature>
<dbReference type="InterPro" id="IPR006034">
    <property type="entry name" value="Asparaginase/glutaminase-like"/>
</dbReference>
<sequence length="272" mass="27736">MRRVLLLATGDTIAYRPGSSSVASAAELAAAAGPLSLAVVPADMMAEPSWDMPAGTMLAVARRVGKALSDEGFDGVVVTHGLDAMESTSFLTSLLVTAPGGIVFTGARRYLDAPGSDGPRNLAVALTAAASRADGVAVCLDGTVQDVVRRQWPEPKGEPETDVALIRTYPGMPGSIVYTAVDAGARGVVLEGTGSGSIPVELFSTVSELSDWDIPVVVAATGPAGMSVGPELAERMGAISARGLTPVQARMALMVALGSGGVTAVRDWFARI</sequence>
<dbReference type="PRINTS" id="PR00139">
    <property type="entry name" value="ASNGLNASE"/>
</dbReference>
<dbReference type="InterPro" id="IPR040919">
    <property type="entry name" value="Asparaginase_C"/>
</dbReference>
<accession>A0A4R2IY58</accession>
<dbReference type="PIRSF" id="PIRSF500176">
    <property type="entry name" value="L_ASNase"/>
    <property type="match status" value="1"/>
</dbReference>
<dbReference type="PIRSF" id="PIRSF001220">
    <property type="entry name" value="L-ASNase_gatD"/>
    <property type="match status" value="1"/>
</dbReference>
<comment type="caution">
    <text evidence="4">The sequence shown here is derived from an EMBL/GenBank/DDBJ whole genome shotgun (WGS) entry which is preliminary data.</text>
</comment>
<dbReference type="AlphaFoldDB" id="A0A4R2IY58"/>
<protein>
    <submittedName>
        <fullName evidence="4">L-asparaginase</fullName>
    </submittedName>
</protein>
<dbReference type="PANTHER" id="PTHR11707:SF28">
    <property type="entry name" value="60 KDA LYSOPHOSPHOLIPASE"/>
    <property type="match status" value="1"/>
</dbReference>
<dbReference type="RefSeq" id="WP_132125179.1">
    <property type="nucleotide sequence ID" value="NZ_SLWS01000015.1"/>
</dbReference>
<dbReference type="SMART" id="SM00870">
    <property type="entry name" value="Asparaginase"/>
    <property type="match status" value="1"/>
</dbReference>
<name>A0A4R2IY58_9PSEU</name>
<proteinExistence type="predicted"/>
<dbReference type="Pfam" id="PF17763">
    <property type="entry name" value="Asparaginase_C"/>
    <property type="match status" value="1"/>
</dbReference>
<dbReference type="Proteomes" id="UP000295680">
    <property type="component" value="Unassembled WGS sequence"/>
</dbReference>